<reference evidence="1" key="1">
    <citation type="submission" date="2020-01" db="EMBL/GenBank/DDBJ databases">
        <authorList>
            <consortium name="DOE Joint Genome Institute"/>
            <person name="Haridas S."/>
            <person name="Albert R."/>
            <person name="Binder M."/>
            <person name="Bloem J."/>
            <person name="Labutti K."/>
            <person name="Salamov A."/>
            <person name="Andreopoulos B."/>
            <person name="Baker S.E."/>
            <person name="Barry K."/>
            <person name="Bills G."/>
            <person name="Bluhm B.H."/>
            <person name="Cannon C."/>
            <person name="Castanera R."/>
            <person name="Culley D.E."/>
            <person name="Daum C."/>
            <person name="Ezra D."/>
            <person name="Gonzalez J.B."/>
            <person name="Henrissat B."/>
            <person name="Kuo A."/>
            <person name="Liang C."/>
            <person name="Lipzen A."/>
            <person name="Lutzoni F."/>
            <person name="Magnuson J."/>
            <person name="Mondo S."/>
            <person name="Nolan M."/>
            <person name="Ohm R."/>
            <person name="Pangilinan J."/>
            <person name="Park H.-J."/>
            <person name="Ramirez L."/>
            <person name="Alfaro M."/>
            <person name="Sun H."/>
            <person name="Tritt A."/>
            <person name="Yoshinaga Y."/>
            <person name="Zwiers L.-H."/>
            <person name="Turgeon B.G."/>
            <person name="Goodwin S.B."/>
            <person name="Spatafora J.W."/>
            <person name="Crous P.W."/>
            <person name="Grigoriev I.V."/>
        </authorList>
    </citation>
    <scope>NUCLEOTIDE SEQUENCE</scope>
    <source>
        <strain evidence="1">IPT5</strain>
    </source>
</reference>
<dbReference type="EMBL" id="MU006312">
    <property type="protein sequence ID" value="KAF2849281.1"/>
    <property type="molecule type" value="Genomic_DNA"/>
</dbReference>
<proteinExistence type="predicted"/>
<gene>
    <name evidence="1" type="ORF">T440DRAFT_132866</name>
</gene>
<organism evidence="1 2">
    <name type="scientific">Plenodomus tracheiphilus IPT5</name>
    <dbReference type="NCBI Taxonomy" id="1408161"/>
    <lineage>
        <taxon>Eukaryota</taxon>
        <taxon>Fungi</taxon>
        <taxon>Dikarya</taxon>
        <taxon>Ascomycota</taxon>
        <taxon>Pezizomycotina</taxon>
        <taxon>Dothideomycetes</taxon>
        <taxon>Pleosporomycetidae</taxon>
        <taxon>Pleosporales</taxon>
        <taxon>Pleosporineae</taxon>
        <taxon>Leptosphaeriaceae</taxon>
        <taxon>Plenodomus</taxon>
    </lineage>
</organism>
<sequence>MSSEGVSIMTPYVILTFSEHTLHRITIMPRARKDTSTAANAPQLHSDYIDMSHLFGSDIIVDDIFFAAPAEGITLSESARNTLHKLKTRCAWHLQWLRDEWRHDIQMMKFDSAVEDKDKDSVQRDAGVLIMLPREYARHYLNIVHLKNEEELEEKLKTLGMDDMVALIRKLRSKSDKYVDEVERLWYAMDIRKKRADAWDRFYKDMGLLLQTPVPQAKEIFRILIEGIKAGKIVKGENCRYFEREAAPLPRRVEERDASREPSFSIANTLC</sequence>
<dbReference type="AlphaFoldDB" id="A0A6A7B193"/>
<name>A0A6A7B193_9PLEO</name>
<keyword evidence="2" id="KW-1185">Reference proteome</keyword>
<evidence type="ECO:0000313" key="1">
    <source>
        <dbReference type="EMBL" id="KAF2849281.1"/>
    </source>
</evidence>
<dbReference type="OrthoDB" id="10564608at2759"/>
<dbReference type="Proteomes" id="UP000799423">
    <property type="component" value="Unassembled WGS sequence"/>
</dbReference>
<accession>A0A6A7B193</accession>
<protein>
    <submittedName>
        <fullName evidence="1">Uncharacterized protein</fullName>
    </submittedName>
</protein>
<evidence type="ECO:0000313" key="2">
    <source>
        <dbReference type="Proteomes" id="UP000799423"/>
    </source>
</evidence>